<accession>A0A8H5GA88</accession>
<dbReference type="Gene3D" id="2.40.40.10">
    <property type="entry name" value="RlpA-like domain"/>
    <property type="match status" value="1"/>
</dbReference>
<evidence type="ECO:0000313" key="3">
    <source>
        <dbReference type="EMBL" id="KAF5361075.1"/>
    </source>
</evidence>
<reference evidence="3 4" key="1">
    <citation type="journal article" date="2020" name="ISME J.">
        <title>Uncovering the hidden diversity of litter-decomposition mechanisms in mushroom-forming fungi.</title>
        <authorList>
            <person name="Floudas D."/>
            <person name="Bentzer J."/>
            <person name="Ahren D."/>
            <person name="Johansson T."/>
            <person name="Persson P."/>
            <person name="Tunlid A."/>
        </authorList>
    </citation>
    <scope>NUCLEOTIDE SEQUENCE [LARGE SCALE GENOMIC DNA]</scope>
    <source>
        <strain evidence="3 4">CBS 146.42</strain>
    </source>
</reference>
<sequence length="138" mass="15271">MMSRVLLLIFTIFTYLLLTLAAPIPESAGLEKKTTHTGRGTWFHVGEGNCGKWNVDSDHIVAVPKSLYDQNKGSNCGQYVRITNRDTGKTVYGLTRDSCPSCGWGDLDMSPSLFEELAPLSKGVVNISWNFMARGWNP</sequence>
<organism evidence="3 4">
    <name type="scientific">Leucocoprinus leucothites</name>
    <dbReference type="NCBI Taxonomy" id="201217"/>
    <lineage>
        <taxon>Eukaryota</taxon>
        <taxon>Fungi</taxon>
        <taxon>Dikarya</taxon>
        <taxon>Basidiomycota</taxon>
        <taxon>Agaricomycotina</taxon>
        <taxon>Agaricomycetes</taxon>
        <taxon>Agaricomycetidae</taxon>
        <taxon>Agaricales</taxon>
        <taxon>Agaricineae</taxon>
        <taxon>Agaricaceae</taxon>
        <taxon>Leucocoprinus</taxon>
    </lineage>
</organism>
<dbReference type="PANTHER" id="PTHR31836:SF28">
    <property type="entry name" value="SRCR DOMAIN-CONTAINING PROTEIN-RELATED"/>
    <property type="match status" value="1"/>
</dbReference>
<comment type="caution">
    <text evidence="3">The sequence shown here is derived from an EMBL/GenBank/DDBJ whole genome shotgun (WGS) entry which is preliminary data.</text>
</comment>
<dbReference type="SUPFAM" id="SSF50685">
    <property type="entry name" value="Barwin-like endoglucanases"/>
    <property type="match status" value="1"/>
</dbReference>
<evidence type="ECO:0000256" key="2">
    <source>
        <dbReference type="SAM" id="SignalP"/>
    </source>
</evidence>
<evidence type="ECO:0000256" key="1">
    <source>
        <dbReference type="ARBA" id="ARBA00022729"/>
    </source>
</evidence>
<dbReference type="InterPro" id="IPR036908">
    <property type="entry name" value="RlpA-like_sf"/>
</dbReference>
<dbReference type="PANTHER" id="PTHR31836">
    <property type="match status" value="1"/>
</dbReference>
<feature type="signal peptide" evidence="2">
    <location>
        <begin position="1"/>
        <end position="21"/>
    </location>
</feature>
<evidence type="ECO:0000313" key="4">
    <source>
        <dbReference type="Proteomes" id="UP000559027"/>
    </source>
</evidence>
<keyword evidence="4" id="KW-1185">Reference proteome</keyword>
<dbReference type="Proteomes" id="UP000559027">
    <property type="component" value="Unassembled WGS sequence"/>
</dbReference>
<dbReference type="EMBL" id="JAACJO010000003">
    <property type="protein sequence ID" value="KAF5361075.1"/>
    <property type="molecule type" value="Genomic_DNA"/>
</dbReference>
<dbReference type="OrthoDB" id="406505at2759"/>
<gene>
    <name evidence="3" type="ORF">D9756_004643</name>
</gene>
<feature type="chain" id="PRO_5034730468" description="RlpA-like protein double-psi beta-barrel domain-containing protein" evidence="2">
    <location>
        <begin position="22"/>
        <end position="138"/>
    </location>
</feature>
<proteinExistence type="predicted"/>
<evidence type="ECO:0008006" key="5">
    <source>
        <dbReference type="Google" id="ProtNLM"/>
    </source>
</evidence>
<keyword evidence="1 2" id="KW-0732">Signal</keyword>
<dbReference type="AlphaFoldDB" id="A0A8H5GA88"/>
<dbReference type="CDD" id="cd22191">
    <property type="entry name" value="DPBB_RlpA_EXP_N-like"/>
    <property type="match status" value="1"/>
</dbReference>
<protein>
    <recommendedName>
        <fullName evidence="5">RlpA-like protein double-psi beta-barrel domain-containing protein</fullName>
    </recommendedName>
</protein>
<dbReference type="InterPro" id="IPR051477">
    <property type="entry name" value="Expansin_CellWall"/>
</dbReference>
<name>A0A8H5GA88_9AGAR</name>